<feature type="chain" id="PRO_5037080994" description="Poly(3-hydroxybutyrate) depolymerase" evidence="10">
    <location>
        <begin position="44"/>
        <end position="631"/>
    </location>
</feature>
<keyword evidence="3" id="KW-0964">Secreted</keyword>
<evidence type="ECO:0008006" key="13">
    <source>
        <dbReference type="Google" id="ProtNLM"/>
    </source>
</evidence>
<evidence type="ECO:0000256" key="8">
    <source>
        <dbReference type="ARBA" id="ARBA00023326"/>
    </source>
</evidence>
<comment type="caution">
    <text evidence="11">The sequence shown here is derived from an EMBL/GenBank/DDBJ whole genome shotgun (WGS) entry which is preliminary data.</text>
</comment>
<dbReference type="InterPro" id="IPR029058">
    <property type="entry name" value="AB_hydrolase_fold"/>
</dbReference>
<evidence type="ECO:0000256" key="9">
    <source>
        <dbReference type="ARBA" id="ARBA00025250"/>
    </source>
</evidence>
<proteinExistence type="inferred from homology"/>
<dbReference type="PANTHER" id="PTHR38050:SF1">
    <property type="entry name" value="FERULOYL ESTERASE C"/>
    <property type="match status" value="1"/>
</dbReference>
<protein>
    <recommendedName>
        <fullName evidence="13">Poly(3-hydroxybutyrate) depolymerase</fullName>
    </recommendedName>
</protein>
<dbReference type="PANTHER" id="PTHR38050">
    <property type="match status" value="1"/>
</dbReference>
<dbReference type="AlphaFoldDB" id="A0A919ILD0"/>
<dbReference type="EMBL" id="BOMH01000037">
    <property type="protein sequence ID" value="GID67186.1"/>
    <property type="molecule type" value="Genomic_DNA"/>
</dbReference>
<keyword evidence="6" id="KW-0378">Hydrolase</keyword>
<dbReference type="Gene3D" id="3.40.50.1820">
    <property type="entry name" value="alpha/beta hydrolase"/>
    <property type="match status" value="1"/>
</dbReference>
<dbReference type="GO" id="GO:0045493">
    <property type="term" value="P:xylan catabolic process"/>
    <property type="evidence" value="ECO:0007669"/>
    <property type="project" value="UniProtKB-KW"/>
</dbReference>
<accession>A0A919ILD0</accession>
<comment type="function">
    <text evidence="9">Involved in degradation of plant cell walls. Hydrolyzes the feruloyl-arabinose ester bond in arabinoxylans, and the feruloyl-galactose ester bond in pectin. Active against paranitrophenyl-acetate, methyl ferulate and wheat arabinoxylan.</text>
</comment>
<comment type="subcellular location">
    <subcellularLocation>
        <location evidence="1">Secreted</location>
    </subcellularLocation>
</comment>
<dbReference type="SUPFAM" id="SSF53474">
    <property type="entry name" value="alpha/beta-Hydrolases"/>
    <property type="match status" value="1"/>
</dbReference>
<gene>
    <name evidence="11" type="ORF">Acy02nite_50670</name>
</gene>
<feature type="signal peptide" evidence="10">
    <location>
        <begin position="1"/>
        <end position="43"/>
    </location>
</feature>
<dbReference type="GO" id="GO:0005576">
    <property type="term" value="C:extracellular region"/>
    <property type="evidence" value="ECO:0007669"/>
    <property type="project" value="UniProtKB-SubCell"/>
</dbReference>
<evidence type="ECO:0000256" key="10">
    <source>
        <dbReference type="SAM" id="SignalP"/>
    </source>
</evidence>
<evidence type="ECO:0000256" key="5">
    <source>
        <dbReference type="ARBA" id="ARBA00022729"/>
    </source>
</evidence>
<evidence type="ECO:0000256" key="2">
    <source>
        <dbReference type="ARBA" id="ARBA00010278"/>
    </source>
</evidence>
<name>A0A919ILD0_9ACTN</name>
<dbReference type="GO" id="GO:0030600">
    <property type="term" value="F:feruloyl esterase activity"/>
    <property type="evidence" value="ECO:0007669"/>
    <property type="project" value="InterPro"/>
</dbReference>
<keyword evidence="4" id="KW-0858">Xylan degradation</keyword>
<evidence type="ECO:0000313" key="12">
    <source>
        <dbReference type="Proteomes" id="UP000619479"/>
    </source>
</evidence>
<dbReference type="PROSITE" id="PS51318">
    <property type="entry name" value="TAT"/>
    <property type="match status" value="1"/>
</dbReference>
<evidence type="ECO:0000256" key="4">
    <source>
        <dbReference type="ARBA" id="ARBA00022651"/>
    </source>
</evidence>
<organism evidence="11 12">
    <name type="scientific">Actinoplanes cyaneus</name>
    <dbReference type="NCBI Taxonomy" id="52696"/>
    <lineage>
        <taxon>Bacteria</taxon>
        <taxon>Bacillati</taxon>
        <taxon>Actinomycetota</taxon>
        <taxon>Actinomycetes</taxon>
        <taxon>Micromonosporales</taxon>
        <taxon>Micromonosporaceae</taxon>
        <taxon>Actinoplanes</taxon>
    </lineage>
</organism>
<keyword evidence="5 10" id="KW-0732">Signal</keyword>
<evidence type="ECO:0000256" key="3">
    <source>
        <dbReference type="ARBA" id="ARBA00022525"/>
    </source>
</evidence>
<evidence type="ECO:0000313" key="11">
    <source>
        <dbReference type="EMBL" id="GID67186.1"/>
    </source>
</evidence>
<keyword evidence="7" id="KW-0119">Carbohydrate metabolism</keyword>
<evidence type="ECO:0000256" key="6">
    <source>
        <dbReference type="ARBA" id="ARBA00022801"/>
    </source>
</evidence>
<keyword evidence="8" id="KW-0624">Polysaccharide degradation</keyword>
<comment type="similarity">
    <text evidence="2">Belongs to the faeC family.</text>
</comment>
<reference evidence="11" key="1">
    <citation type="submission" date="2021-01" db="EMBL/GenBank/DDBJ databases">
        <title>Whole genome shotgun sequence of Actinoplanes cyaneus NBRC 14990.</title>
        <authorList>
            <person name="Komaki H."/>
            <person name="Tamura T."/>
        </authorList>
    </citation>
    <scope>NUCLEOTIDE SEQUENCE</scope>
    <source>
        <strain evidence="11">NBRC 14990</strain>
    </source>
</reference>
<dbReference type="InterPro" id="IPR043595">
    <property type="entry name" value="FaeB/C/D"/>
</dbReference>
<dbReference type="Proteomes" id="UP000619479">
    <property type="component" value="Unassembled WGS sequence"/>
</dbReference>
<evidence type="ECO:0000256" key="1">
    <source>
        <dbReference type="ARBA" id="ARBA00004613"/>
    </source>
</evidence>
<sequence length="631" mass="70239">MYRTADRRYGRAMTNIDRRRLLQGTAALAAGAALTPLAAPAHAAPAPDRAKPLDGRPYPAYDYSRANKLPREMTGYWTKSFEVGGTTRTAKVYISAETPIRSYFTVVAVPDGADTAEFLQASGWRAAADQRQEALFVLEPGPSGWAGAEPEAAYVTAALGFYQANNYFSIFGESYLVGYGAGAPVLEAWAVANPLKVIAQAYVDSPGLDAAYLASYASRQYDGRTAYTPVEFPAGFRLVRYAETVLPTWYISPDTRRFTASLAYWKRSNDTVPSGRHDRVLGTVYRQRPGSGRWMTSHAGPISRVAVRSHRATTGQIIAFLTGYTRYENSFAYGNQLYERADFRRLGIEVHTMRVAGFVREYLVHRPRSARRKAPVVFVWPGDSQTGKVFVDATQWWKVADREGIVLVIVGEQYSRTSVVVSHRDSLAFFRQLRDTVTVRYDVDPARFYSTGQSAGSGVTQNLAIAFPEYFAAVASSSFPAAPSAAGTVVLDGVTYPAGRQKIPNYMIYGYGDIQGFVGTLWDDTQNQMDSWAQYHLGVDGLTLADVDTVAGRRSGFHHRFQSWTWHDRTARVPILKLTRNLYRSHNTTAEEPPLLWDFLKHYSRETAADGTVTRYYSPSAFSRPGDRRRI</sequence>
<keyword evidence="12" id="KW-1185">Reference proteome</keyword>
<evidence type="ECO:0000256" key="7">
    <source>
        <dbReference type="ARBA" id="ARBA00023277"/>
    </source>
</evidence>
<dbReference type="InterPro" id="IPR006311">
    <property type="entry name" value="TAT_signal"/>
</dbReference>